<dbReference type="InterPro" id="IPR023214">
    <property type="entry name" value="HAD_sf"/>
</dbReference>
<evidence type="ECO:0000313" key="2">
    <source>
        <dbReference type="EMBL" id="MFC7202143.1"/>
    </source>
</evidence>
<dbReference type="EC" id="3.1.3.-" evidence="2"/>
<dbReference type="InterPro" id="IPR036412">
    <property type="entry name" value="HAD-like_sf"/>
</dbReference>
<keyword evidence="2" id="KW-0378">Hydrolase</keyword>
<name>A0ABD5ZAD9_9EURY</name>
<protein>
    <submittedName>
        <fullName evidence="2">HAD family hydrolase</fullName>
        <ecNumber evidence="2">3.1.3.-</ecNumber>
    </submittedName>
</protein>
<keyword evidence="3" id="KW-1185">Reference proteome</keyword>
<dbReference type="AlphaFoldDB" id="A0ABD5ZAD9"/>
<dbReference type="GO" id="GO:0016787">
    <property type="term" value="F:hydrolase activity"/>
    <property type="evidence" value="ECO:0007669"/>
    <property type="project" value="UniProtKB-KW"/>
</dbReference>
<sequence length="221" mass="24688">MTEYDAVLFDSDGVLVEPPTYEPMADATRRTFRSMGVGDVAQPHIDAVVDDESLDADSLAELCAGYDIDPTEFWETRERYDEQSQIEAFRAGTRTRYDDVSSLADVRLPCGVVSNNHHAIIEFKLDFFEMAPLFETHFGRPRTVESLRLMKPNPHYIERAMADLDASSALYVGDKESDVLAAHRAGLDSALIRRDSLPAVECSVTPTHEIETLESISELVT</sequence>
<dbReference type="PANTHER" id="PTHR43434">
    <property type="entry name" value="PHOSPHOGLYCOLATE PHOSPHATASE"/>
    <property type="match status" value="1"/>
</dbReference>
<dbReference type="Pfam" id="PF13419">
    <property type="entry name" value="HAD_2"/>
    <property type="match status" value="1"/>
</dbReference>
<accession>A0ABD5ZAD9</accession>
<evidence type="ECO:0000313" key="3">
    <source>
        <dbReference type="Proteomes" id="UP001596481"/>
    </source>
</evidence>
<organism evidence="2 3">
    <name type="scientific">Haloferax namakaokahaiae</name>
    <dbReference type="NCBI Taxonomy" id="1748331"/>
    <lineage>
        <taxon>Archaea</taxon>
        <taxon>Methanobacteriati</taxon>
        <taxon>Methanobacteriota</taxon>
        <taxon>Stenosarchaea group</taxon>
        <taxon>Halobacteria</taxon>
        <taxon>Halobacteriales</taxon>
        <taxon>Haloferacaceae</taxon>
        <taxon>Haloferax</taxon>
    </lineage>
</organism>
<dbReference type="SFLD" id="SFLDS00003">
    <property type="entry name" value="Haloacid_Dehalogenase"/>
    <property type="match status" value="1"/>
</dbReference>
<dbReference type="InterPro" id="IPR006439">
    <property type="entry name" value="HAD-SF_hydro_IA"/>
</dbReference>
<gene>
    <name evidence="2" type="ORF">ACFQJC_01340</name>
</gene>
<dbReference type="RefSeq" id="WP_390221448.1">
    <property type="nucleotide sequence ID" value="NZ_JBHTAA010000001.1"/>
</dbReference>
<dbReference type="Proteomes" id="UP001596481">
    <property type="component" value="Unassembled WGS sequence"/>
</dbReference>
<reference evidence="2 3" key="1">
    <citation type="journal article" date="2019" name="Int. J. Syst. Evol. Microbiol.">
        <title>The Global Catalogue of Microorganisms (GCM) 10K type strain sequencing project: providing services to taxonomists for standard genome sequencing and annotation.</title>
        <authorList>
            <consortium name="The Broad Institute Genomics Platform"/>
            <consortium name="The Broad Institute Genome Sequencing Center for Infectious Disease"/>
            <person name="Wu L."/>
            <person name="Ma J."/>
        </authorList>
    </citation>
    <scope>NUCLEOTIDE SEQUENCE [LARGE SCALE GENOMIC DNA]</scope>
    <source>
        <strain evidence="2 3">DSM 29988</strain>
    </source>
</reference>
<dbReference type="NCBIfam" id="TIGR01549">
    <property type="entry name" value="HAD-SF-IA-v1"/>
    <property type="match status" value="1"/>
</dbReference>
<dbReference type="Gene3D" id="3.40.50.1000">
    <property type="entry name" value="HAD superfamily/HAD-like"/>
    <property type="match status" value="1"/>
</dbReference>
<comment type="caution">
    <text evidence="2">The sequence shown here is derived from an EMBL/GenBank/DDBJ whole genome shotgun (WGS) entry which is preliminary data.</text>
</comment>
<dbReference type="PANTHER" id="PTHR43434:SF1">
    <property type="entry name" value="PHOSPHOGLYCOLATE PHOSPHATASE"/>
    <property type="match status" value="1"/>
</dbReference>
<dbReference type="SFLD" id="SFLDG01129">
    <property type="entry name" value="C1.5:_HAD__Beta-PGM__Phosphata"/>
    <property type="match status" value="1"/>
</dbReference>
<proteinExistence type="inferred from homology"/>
<dbReference type="InterPro" id="IPR023198">
    <property type="entry name" value="PGP-like_dom2"/>
</dbReference>
<comment type="similarity">
    <text evidence="1">Belongs to the HAD-like hydrolase superfamily.</text>
</comment>
<dbReference type="SUPFAM" id="SSF56784">
    <property type="entry name" value="HAD-like"/>
    <property type="match status" value="1"/>
</dbReference>
<dbReference type="Gene3D" id="1.10.150.240">
    <property type="entry name" value="Putative phosphatase, domain 2"/>
    <property type="match status" value="1"/>
</dbReference>
<dbReference type="EMBL" id="JBHTAA010000001">
    <property type="protein sequence ID" value="MFC7202143.1"/>
    <property type="molecule type" value="Genomic_DNA"/>
</dbReference>
<dbReference type="InterPro" id="IPR041492">
    <property type="entry name" value="HAD_2"/>
</dbReference>
<evidence type="ECO:0000256" key="1">
    <source>
        <dbReference type="ARBA" id="ARBA00007958"/>
    </source>
</evidence>
<dbReference type="InterPro" id="IPR050155">
    <property type="entry name" value="HAD-like_hydrolase_sf"/>
</dbReference>